<accession>A0ABN6NFT0</accession>
<sequence length="291" mass="32480">MGKVYRRPVDLALRFLPHAPGEYLLPLPQSLPGQEVAGVFLSQKPLEAYEARGTLWARFALREGEALELRFRLKAYPVRETPPWRRALLQEPPEAWPGILAHRGHKVERALGFLLSGRPHTWFLVDGAPLDPLLHQTLRENPPHLLPLGVAPDPGVYLGGHEGKRLLLMKAPWPGEESLLWQELRALRPDPLPPLRALAFASLGLSALGLPTGPWPYLPYLALLAFRQGPALKDLLPRSPRHALESLLFHAFALSVSLNPRPELGLGYLALFFWNRLRPSSATPPKSPEEA</sequence>
<dbReference type="Proteomes" id="UP000831120">
    <property type="component" value="Chromosome"/>
</dbReference>
<name>A0ABN6NFT0_THEBO</name>
<keyword evidence="2" id="KW-1185">Reference proteome</keyword>
<gene>
    <name evidence="1" type="ORF">TbrSNM41_12330</name>
</gene>
<evidence type="ECO:0000313" key="2">
    <source>
        <dbReference type="Proteomes" id="UP000831120"/>
    </source>
</evidence>
<reference evidence="1 2" key="1">
    <citation type="journal article" date="2022" name="Microbiol. Resour. Announc.">
        <title>Complete Genome Sequences of Thermus Strains Isolated from Senami Hot Spring in Japan.</title>
        <authorList>
            <person name="Miyazaki K."/>
        </authorList>
    </citation>
    <scope>NUCLEOTIDE SEQUENCE [LARGE SCALE GENOMIC DNA]</scope>
    <source>
        <strain evidence="1 2">SNM4-1</strain>
    </source>
</reference>
<proteinExistence type="predicted"/>
<dbReference type="EMBL" id="AP025593">
    <property type="protein sequence ID" value="BDG16499.1"/>
    <property type="molecule type" value="Genomic_DNA"/>
</dbReference>
<protein>
    <submittedName>
        <fullName evidence="1">Uncharacterized protein</fullName>
    </submittedName>
</protein>
<organism evidence="1 2">
    <name type="scientific">Thermus brockianus</name>
    <dbReference type="NCBI Taxonomy" id="56956"/>
    <lineage>
        <taxon>Bacteria</taxon>
        <taxon>Thermotogati</taxon>
        <taxon>Deinococcota</taxon>
        <taxon>Deinococci</taxon>
        <taxon>Thermales</taxon>
        <taxon>Thermaceae</taxon>
        <taxon>Thermus</taxon>
    </lineage>
</organism>
<evidence type="ECO:0000313" key="1">
    <source>
        <dbReference type="EMBL" id="BDG16499.1"/>
    </source>
</evidence>